<protein>
    <submittedName>
        <fullName evidence="1">Uncharacterized protein</fullName>
    </submittedName>
</protein>
<dbReference type="Gramene" id="KQL10148">
    <property type="protein sequence ID" value="KQL10148"/>
    <property type="gene ID" value="SETIT_007667mg"/>
</dbReference>
<evidence type="ECO:0000313" key="2">
    <source>
        <dbReference type="Proteomes" id="UP000004995"/>
    </source>
</evidence>
<reference evidence="1" key="2">
    <citation type="submission" date="2018-08" db="UniProtKB">
        <authorList>
            <consortium name="EnsemblPlants"/>
        </authorList>
    </citation>
    <scope>IDENTIFICATION</scope>
    <source>
        <strain evidence="1">Yugu1</strain>
    </source>
</reference>
<dbReference type="EMBL" id="AGNK02002329">
    <property type="status" value="NOT_ANNOTATED_CDS"/>
    <property type="molecule type" value="Genomic_DNA"/>
</dbReference>
<organism evidence="1 2">
    <name type="scientific">Setaria italica</name>
    <name type="common">Foxtail millet</name>
    <name type="synonym">Panicum italicum</name>
    <dbReference type="NCBI Taxonomy" id="4555"/>
    <lineage>
        <taxon>Eukaryota</taxon>
        <taxon>Viridiplantae</taxon>
        <taxon>Streptophyta</taxon>
        <taxon>Embryophyta</taxon>
        <taxon>Tracheophyta</taxon>
        <taxon>Spermatophyta</taxon>
        <taxon>Magnoliopsida</taxon>
        <taxon>Liliopsida</taxon>
        <taxon>Poales</taxon>
        <taxon>Poaceae</taxon>
        <taxon>PACMAD clade</taxon>
        <taxon>Panicoideae</taxon>
        <taxon>Panicodae</taxon>
        <taxon>Paniceae</taxon>
        <taxon>Cenchrinae</taxon>
        <taxon>Setaria</taxon>
    </lineage>
</organism>
<keyword evidence="2" id="KW-1185">Reference proteome</keyword>
<dbReference type="AlphaFoldDB" id="K3Y0F6"/>
<proteinExistence type="predicted"/>
<sequence>MEGVDHIILIIVAHQPPITNRPSIFSELIHIYMQPSSQCVRWVRLGVASGNKFFICHPKPITLSAQKENTSRIDVSRTCISRCT</sequence>
<reference evidence="2" key="1">
    <citation type="journal article" date="2012" name="Nat. Biotechnol.">
        <title>Reference genome sequence of the model plant Setaria.</title>
        <authorList>
            <person name="Bennetzen J.L."/>
            <person name="Schmutz J."/>
            <person name="Wang H."/>
            <person name="Percifield R."/>
            <person name="Hawkins J."/>
            <person name="Pontaroli A.C."/>
            <person name="Estep M."/>
            <person name="Feng L."/>
            <person name="Vaughn J.N."/>
            <person name="Grimwood J."/>
            <person name="Jenkins J."/>
            <person name="Barry K."/>
            <person name="Lindquist E."/>
            <person name="Hellsten U."/>
            <person name="Deshpande S."/>
            <person name="Wang X."/>
            <person name="Wu X."/>
            <person name="Mitros T."/>
            <person name="Triplett J."/>
            <person name="Yang X."/>
            <person name="Ye C.Y."/>
            <person name="Mauro-Herrera M."/>
            <person name="Wang L."/>
            <person name="Li P."/>
            <person name="Sharma M."/>
            <person name="Sharma R."/>
            <person name="Ronald P.C."/>
            <person name="Panaud O."/>
            <person name="Kellogg E.A."/>
            <person name="Brutnell T.P."/>
            <person name="Doust A.N."/>
            <person name="Tuskan G.A."/>
            <person name="Rokhsar D."/>
            <person name="Devos K.M."/>
        </authorList>
    </citation>
    <scope>NUCLEOTIDE SEQUENCE [LARGE SCALE GENOMIC DNA]</scope>
    <source>
        <strain evidence="2">cv. Yugu1</strain>
    </source>
</reference>
<dbReference type="InParanoid" id="K3Y0F6"/>
<dbReference type="EnsemblPlants" id="KQL10148">
    <property type="protein sequence ID" value="KQL10148"/>
    <property type="gene ID" value="SETIT_007667mg"/>
</dbReference>
<dbReference type="HOGENOM" id="CLU_2531759_0_0_1"/>
<dbReference type="Proteomes" id="UP000004995">
    <property type="component" value="Unassembled WGS sequence"/>
</dbReference>
<name>K3Y0F6_SETIT</name>
<evidence type="ECO:0000313" key="1">
    <source>
        <dbReference type="EnsemblPlants" id="KQL10148"/>
    </source>
</evidence>
<accession>K3Y0F6</accession>